<comment type="caution">
    <text evidence="2">The sequence shown here is derived from an EMBL/GenBank/DDBJ whole genome shotgun (WGS) entry which is preliminary data.</text>
</comment>
<feature type="compositionally biased region" description="Polar residues" evidence="1">
    <location>
        <begin position="21"/>
        <end position="33"/>
    </location>
</feature>
<sequence length="156" mass="17749">MSSEGDEDELLQMALKEQSQRDVNYTKSSSTTRKPVANYVKPPQIKRATAPTKGRVVDDDDDSEVEMLSISSGDEDNVKDSVTTSKNRARSASRDDDRVWDGEEPSSWKYVDEAEVCCHCLLGFIYVTRKHIRRYSIYTVVPLIFELTLFSSIHSF</sequence>
<feature type="compositionally biased region" description="Acidic residues" evidence="1">
    <location>
        <begin position="1"/>
        <end position="10"/>
    </location>
</feature>
<reference evidence="3" key="1">
    <citation type="journal article" date="2020" name="Nat. Commun.">
        <title>Genome sequence of the cluster root forming white lupin.</title>
        <authorList>
            <person name="Hufnagel B."/>
            <person name="Marques A."/>
            <person name="Soriano A."/>
            <person name="Marques L."/>
            <person name="Divol F."/>
            <person name="Doumas P."/>
            <person name="Sallet E."/>
            <person name="Mancinotti D."/>
            <person name="Carrere S."/>
            <person name="Marande W."/>
            <person name="Arribat S."/>
            <person name="Keller J."/>
            <person name="Huneau C."/>
            <person name="Blein T."/>
            <person name="Aime D."/>
            <person name="Laguerre M."/>
            <person name="Taylor J."/>
            <person name="Schubert V."/>
            <person name="Nelson M."/>
            <person name="Geu-Flores F."/>
            <person name="Crespi M."/>
            <person name="Gallardo-Guerrero K."/>
            <person name="Delaux P.-M."/>
            <person name="Salse J."/>
            <person name="Berges H."/>
            <person name="Guyot R."/>
            <person name="Gouzy J."/>
            <person name="Peret B."/>
        </authorList>
    </citation>
    <scope>NUCLEOTIDE SEQUENCE [LARGE SCALE GENOMIC DNA]</scope>
    <source>
        <strain evidence="3">cv. Amiga</strain>
    </source>
</reference>
<dbReference type="EMBL" id="WOCE01000006">
    <property type="protein sequence ID" value="KAE9611395.1"/>
    <property type="molecule type" value="Genomic_DNA"/>
</dbReference>
<dbReference type="OrthoDB" id="926669at2759"/>
<feature type="region of interest" description="Disordered" evidence="1">
    <location>
        <begin position="1"/>
        <end position="102"/>
    </location>
</feature>
<proteinExistence type="predicted"/>
<dbReference type="Proteomes" id="UP000447434">
    <property type="component" value="Chromosome 6"/>
</dbReference>
<dbReference type="AlphaFoldDB" id="A0A6A4QAY0"/>
<keyword evidence="3" id="KW-1185">Reference proteome</keyword>
<organism evidence="2 3">
    <name type="scientific">Lupinus albus</name>
    <name type="common">White lupine</name>
    <name type="synonym">Lupinus termis</name>
    <dbReference type="NCBI Taxonomy" id="3870"/>
    <lineage>
        <taxon>Eukaryota</taxon>
        <taxon>Viridiplantae</taxon>
        <taxon>Streptophyta</taxon>
        <taxon>Embryophyta</taxon>
        <taxon>Tracheophyta</taxon>
        <taxon>Spermatophyta</taxon>
        <taxon>Magnoliopsida</taxon>
        <taxon>eudicotyledons</taxon>
        <taxon>Gunneridae</taxon>
        <taxon>Pentapetalae</taxon>
        <taxon>rosids</taxon>
        <taxon>fabids</taxon>
        <taxon>Fabales</taxon>
        <taxon>Fabaceae</taxon>
        <taxon>Papilionoideae</taxon>
        <taxon>50 kb inversion clade</taxon>
        <taxon>genistoids sensu lato</taxon>
        <taxon>core genistoids</taxon>
        <taxon>Genisteae</taxon>
        <taxon>Lupinus</taxon>
    </lineage>
</organism>
<feature type="compositionally biased region" description="Basic and acidic residues" evidence="1">
    <location>
        <begin position="92"/>
        <end position="101"/>
    </location>
</feature>
<evidence type="ECO:0000313" key="2">
    <source>
        <dbReference type="EMBL" id="KAE9611395.1"/>
    </source>
</evidence>
<evidence type="ECO:0000313" key="3">
    <source>
        <dbReference type="Proteomes" id="UP000447434"/>
    </source>
</evidence>
<name>A0A6A4QAY0_LUPAL</name>
<evidence type="ECO:0000256" key="1">
    <source>
        <dbReference type="SAM" id="MobiDB-lite"/>
    </source>
</evidence>
<protein>
    <submittedName>
        <fullName evidence="2">Uncharacterized protein</fullName>
    </submittedName>
</protein>
<accession>A0A6A4QAY0</accession>
<gene>
    <name evidence="2" type="ORF">Lalb_Chr06g0162031</name>
</gene>